<comment type="catalytic activity">
    <reaction evidence="5">
        <text>XMP + diphosphate = xanthine + 5-phospho-alpha-D-ribose 1-diphosphate</text>
        <dbReference type="Rhea" id="RHEA:10800"/>
        <dbReference type="ChEBI" id="CHEBI:17712"/>
        <dbReference type="ChEBI" id="CHEBI:33019"/>
        <dbReference type="ChEBI" id="CHEBI:57464"/>
        <dbReference type="ChEBI" id="CHEBI:58017"/>
        <dbReference type="EC" id="2.4.2.22"/>
    </reaction>
</comment>
<dbReference type="EMBL" id="JBGMEF010000017">
    <property type="protein sequence ID" value="MFO3666845.1"/>
    <property type="molecule type" value="Genomic_DNA"/>
</dbReference>
<keyword evidence="1 5" id="KW-0963">Cytoplasm</keyword>
<keyword evidence="3 5" id="KW-0808">Transferase</keyword>
<dbReference type="InterPro" id="IPR029057">
    <property type="entry name" value="PRTase-like"/>
</dbReference>
<dbReference type="NCBIfam" id="NF006671">
    <property type="entry name" value="PRK09219.1"/>
    <property type="match status" value="1"/>
</dbReference>
<dbReference type="PANTHER" id="PTHR43864">
    <property type="entry name" value="HYPOXANTHINE/GUANINE PHOSPHORIBOSYLTRANSFERASE"/>
    <property type="match status" value="1"/>
</dbReference>
<dbReference type="Gene3D" id="3.40.50.2020">
    <property type="match status" value="1"/>
</dbReference>
<dbReference type="Proteomes" id="UP001637994">
    <property type="component" value="Unassembled WGS sequence"/>
</dbReference>
<dbReference type="InterPro" id="IPR050118">
    <property type="entry name" value="Pur/Pyrimidine_PRTase"/>
</dbReference>
<dbReference type="GO" id="GO:0000310">
    <property type="term" value="F:xanthine phosphoribosyltransferase activity"/>
    <property type="evidence" value="ECO:0007669"/>
    <property type="project" value="UniProtKB-EC"/>
</dbReference>
<comment type="function">
    <text evidence="5">Converts the preformed base xanthine, a product of nucleic acid breakdown, to xanthosine 5'-monophosphate (XMP), so it can be reused for RNA or DNA synthesis.</text>
</comment>
<evidence type="ECO:0000256" key="4">
    <source>
        <dbReference type="ARBA" id="ARBA00022726"/>
    </source>
</evidence>
<keyword evidence="9" id="KW-1185">Reference proteome</keyword>
<comment type="subcellular location">
    <subcellularLocation>
        <location evidence="5">Cytoplasm</location>
    </subcellularLocation>
</comment>
<reference evidence="8 9" key="1">
    <citation type="journal article" date="2025" name="Anaerobe">
        <title>Description of Anaerococcus kampingiae sp. nov., Anaerococcus groningensis sp. nov., Anaerococcus martiniensis sp. nov., and Anaerococcus cruorum sp. nov., isolated from human clinical specimens.</title>
        <authorList>
            <person name="Boiten K.E."/>
            <person name="Meijer J."/>
            <person name="van Wezel E.M."/>
            <person name="Veloo A.C.M."/>
        </authorList>
    </citation>
    <scope>NUCLEOTIDE SEQUENCE [LARGE SCALE GENOMIC DNA]</scope>
    <source>
        <strain evidence="8 9">ENR0874</strain>
    </source>
</reference>
<keyword evidence="4 5" id="KW-0660">Purine salvage</keyword>
<protein>
    <recommendedName>
        <fullName evidence="5 6">Xanthine phosphoribosyltransferase</fullName>
        <shortName evidence="5">XPRTase</shortName>
        <ecNumber evidence="5 6">2.4.2.22</ecNumber>
    </recommendedName>
</protein>
<evidence type="ECO:0000256" key="3">
    <source>
        <dbReference type="ARBA" id="ARBA00022679"/>
    </source>
</evidence>
<organism evidence="8 9">
    <name type="scientific">Anaerococcus kampingae</name>
    <dbReference type="NCBI Taxonomy" id="3115614"/>
    <lineage>
        <taxon>Bacteria</taxon>
        <taxon>Bacillati</taxon>
        <taxon>Bacillota</taxon>
        <taxon>Tissierellia</taxon>
        <taxon>Tissierellales</taxon>
        <taxon>Peptoniphilaceae</taxon>
        <taxon>Anaerococcus</taxon>
    </lineage>
</organism>
<proteinExistence type="inferred from homology"/>
<comment type="subunit">
    <text evidence="5">Homodimer.</text>
</comment>
<feature type="binding site" evidence="5">
    <location>
        <position position="156"/>
    </location>
    <ligand>
        <name>xanthine</name>
        <dbReference type="ChEBI" id="CHEBI:17712"/>
    </ligand>
</feature>
<feature type="domain" description="Phosphoribosyltransferase" evidence="7">
    <location>
        <begin position="29"/>
        <end position="156"/>
    </location>
</feature>
<evidence type="ECO:0000256" key="5">
    <source>
        <dbReference type="HAMAP-Rule" id="MF_01184"/>
    </source>
</evidence>
<dbReference type="CDD" id="cd06223">
    <property type="entry name" value="PRTases_typeI"/>
    <property type="match status" value="1"/>
</dbReference>
<evidence type="ECO:0000259" key="7">
    <source>
        <dbReference type="Pfam" id="PF00156"/>
    </source>
</evidence>
<dbReference type="EC" id="2.4.2.22" evidence="5 6"/>
<dbReference type="NCBIfam" id="TIGR01744">
    <property type="entry name" value="XPRTase"/>
    <property type="match status" value="1"/>
</dbReference>
<evidence type="ECO:0000313" key="8">
    <source>
        <dbReference type="EMBL" id="MFO3666845.1"/>
    </source>
</evidence>
<name>A0ABW9MC05_9FIRM</name>
<dbReference type="HAMAP" id="MF_01184">
    <property type="entry name" value="XPRTase"/>
    <property type="match status" value="1"/>
</dbReference>
<comment type="similarity">
    <text evidence="5">Belongs to the purine/pyrimidine phosphoribosyltransferase family. Xpt subfamily.</text>
</comment>
<evidence type="ECO:0000256" key="6">
    <source>
        <dbReference type="NCBIfam" id="TIGR01744"/>
    </source>
</evidence>
<dbReference type="RefSeq" id="WP_265237300.1">
    <property type="nucleotide sequence ID" value="NZ_JBGMEF010000017.1"/>
</dbReference>
<dbReference type="InterPro" id="IPR010079">
    <property type="entry name" value="Xanthine_PRibTrfase"/>
</dbReference>
<comment type="pathway">
    <text evidence="5">Purine metabolism; XMP biosynthesis via salvage pathway; XMP from xanthine: step 1/1.</text>
</comment>
<gene>
    <name evidence="5" type="primary">xpt</name>
    <name evidence="8" type="ORF">ACCQ42_03565</name>
</gene>
<comment type="caution">
    <text evidence="8">The sequence shown here is derived from an EMBL/GenBank/DDBJ whole genome shotgun (WGS) entry which is preliminary data.</text>
</comment>
<evidence type="ECO:0000256" key="1">
    <source>
        <dbReference type="ARBA" id="ARBA00022490"/>
    </source>
</evidence>
<accession>A0ABW9MC05</accession>
<feature type="binding site" evidence="5">
    <location>
        <position position="27"/>
    </location>
    <ligand>
        <name>xanthine</name>
        <dbReference type="ChEBI" id="CHEBI:17712"/>
    </ligand>
</feature>
<dbReference type="Pfam" id="PF00156">
    <property type="entry name" value="Pribosyltran"/>
    <property type="match status" value="1"/>
</dbReference>
<feature type="binding site" evidence="5">
    <location>
        <position position="20"/>
    </location>
    <ligand>
        <name>xanthine</name>
        <dbReference type="ChEBI" id="CHEBI:17712"/>
    </ligand>
</feature>
<sequence>MKELEERILKDGIVIGPNILKVDSFLNQQIDAKLIHKMGEEFAAYFKDKNIDKVLTVESSGIAPALATALELEVNCVFARKKQSLTTSEDVYHSSVYSFTKQVTNELIVDKNFLKEGENILMIDDFLANGQAAKGMVALCRQAGANPVGLGIVVEKSFSDGRALVEEMGVDIYSLARIAKLEEGKITFVGE</sequence>
<dbReference type="InterPro" id="IPR000836">
    <property type="entry name" value="PRTase_dom"/>
</dbReference>
<dbReference type="SUPFAM" id="SSF53271">
    <property type="entry name" value="PRTase-like"/>
    <property type="match status" value="1"/>
</dbReference>
<feature type="binding site" evidence="5">
    <location>
        <begin position="128"/>
        <end position="132"/>
    </location>
    <ligand>
        <name>5-phospho-alpha-D-ribose 1-diphosphate</name>
        <dbReference type="ChEBI" id="CHEBI:58017"/>
    </ligand>
</feature>
<evidence type="ECO:0000256" key="2">
    <source>
        <dbReference type="ARBA" id="ARBA00022676"/>
    </source>
</evidence>
<evidence type="ECO:0000313" key="9">
    <source>
        <dbReference type="Proteomes" id="UP001637994"/>
    </source>
</evidence>
<keyword evidence="2 5" id="KW-0328">Glycosyltransferase</keyword>
<dbReference type="PANTHER" id="PTHR43864:SF1">
    <property type="entry name" value="XANTHINE PHOSPHORIBOSYLTRANSFERASE"/>
    <property type="match status" value="1"/>
</dbReference>